<gene>
    <name evidence="5" type="ORF">H8L47_28600</name>
</gene>
<keyword evidence="1" id="KW-0479">Metal-binding</keyword>
<dbReference type="EMBL" id="JACOFX010000039">
    <property type="protein sequence ID" value="MBC3911530.1"/>
    <property type="molecule type" value="Genomic_DNA"/>
</dbReference>
<dbReference type="SUPFAM" id="SSF57783">
    <property type="entry name" value="Zinc beta-ribbon"/>
    <property type="match status" value="1"/>
</dbReference>
<name>A0ABR6ZJJ9_9BURK</name>
<protein>
    <recommendedName>
        <fullName evidence="4">Zinc finger CHC2-type domain-containing protein</fullName>
    </recommendedName>
</protein>
<dbReference type="InterPro" id="IPR002694">
    <property type="entry name" value="Znf_CHC2"/>
</dbReference>
<dbReference type="PANTHER" id="PTHR30313:SF2">
    <property type="entry name" value="DNA PRIMASE"/>
    <property type="match status" value="1"/>
</dbReference>
<dbReference type="InterPro" id="IPR037068">
    <property type="entry name" value="DNA_primase_core_N_sf"/>
</dbReference>
<dbReference type="SUPFAM" id="SSF56731">
    <property type="entry name" value="DNA primase core"/>
    <property type="match status" value="1"/>
</dbReference>
<dbReference type="Gene3D" id="3.90.980.10">
    <property type="entry name" value="DNA primase, catalytic core, N-terminal domain"/>
    <property type="match status" value="1"/>
</dbReference>
<dbReference type="Gene3D" id="3.90.580.10">
    <property type="entry name" value="Zinc finger, CHC2-type domain"/>
    <property type="match status" value="1"/>
</dbReference>
<evidence type="ECO:0000259" key="4">
    <source>
        <dbReference type="SMART" id="SM00400"/>
    </source>
</evidence>
<feature type="domain" description="Zinc finger CHC2-type" evidence="4">
    <location>
        <begin position="36"/>
        <end position="90"/>
    </location>
</feature>
<dbReference type="Pfam" id="PF08275">
    <property type="entry name" value="DNAG_N"/>
    <property type="match status" value="1"/>
</dbReference>
<evidence type="ECO:0000256" key="3">
    <source>
        <dbReference type="ARBA" id="ARBA00022833"/>
    </source>
</evidence>
<evidence type="ECO:0000313" key="5">
    <source>
        <dbReference type="EMBL" id="MBC3911530.1"/>
    </source>
</evidence>
<sequence>MARIPTTELEQLKTNISVTRLIEAAGIVLKKSGKDQLGLCPFHADGEPSLIVTPAKNLWHCFSCQIGGGPIDWVMKLRGVSFRHAVELLKSDSSLAASPAGESPVKRSIVRSLPPPVVFDADDQDLLNQTVDYYHQTLLNSPEALAYLKQRGLDHPDLISRFKLGYANRSLGLRLPAKQNQTGEQIRSRLQKIGLYRESGHEHLNGSLIIPVLDASGKVLSTC</sequence>
<organism evidence="5 6">
    <name type="scientific">Undibacterium umbellatum</name>
    <dbReference type="NCBI Taxonomy" id="2762300"/>
    <lineage>
        <taxon>Bacteria</taxon>
        <taxon>Pseudomonadati</taxon>
        <taxon>Pseudomonadota</taxon>
        <taxon>Betaproteobacteria</taxon>
        <taxon>Burkholderiales</taxon>
        <taxon>Oxalobacteraceae</taxon>
        <taxon>Undibacterium</taxon>
    </lineage>
</organism>
<accession>A0ABR6ZJJ9</accession>
<proteinExistence type="predicted"/>
<dbReference type="SMART" id="SM00400">
    <property type="entry name" value="ZnF_CHCC"/>
    <property type="match status" value="1"/>
</dbReference>
<keyword evidence="2" id="KW-0863">Zinc-finger</keyword>
<keyword evidence="6" id="KW-1185">Reference proteome</keyword>
<dbReference type="InterPro" id="IPR013264">
    <property type="entry name" value="DNAG_N"/>
</dbReference>
<keyword evidence="3" id="KW-0862">Zinc</keyword>
<comment type="caution">
    <text evidence="5">The sequence shown here is derived from an EMBL/GenBank/DDBJ whole genome shotgun (WGS) entry which is preliminary data.</text>
</comment>
<dbReference type="Proteomes" id="UP000646911">
    <property type="component" value="Unassembled WGS sequence"/>
</dbReference>
<evidence type="ECO:0000256" key="2">
    <source>
        <dbReference type="ARBA" id="ARBA00022771"/>
    </source>
</evidence>
<dbReference type="RefSeq" id="WP_186957235.1">
    <property type="nucleotide sequence ID" value="NZ_JACOFX010000039.1"/>
</dbReference>
<evidence type="ECO:0000256" key="1">
    <source>
        <dbReference type="ARBA" id="ARBA00022723"/>
    </source>
</evidence>
<dbReference type="InterPro" id="IPR050219">
    <property type="entry name" value="DnaG_primase"/>
</dbReference>
<dbReference type="PANTHER" id="PTHR30313">
    <property type="entry name" value="DNA PRIMASE"/>
    <property type="match status" value="1"/>
</dbReference>
<reference evidence="5 6" key="1">
    <citation type="submission" date="2020-08" db="EMBL/GenBank/DDBJ databases">
        <title>Novel species isolated from subtropical streams in China.</title>
        <authorList>
            <person name="Lu H."/>
        </authorList>
    </citation>
    <scope>NUCLEOTIDE SEQUENCE [LARGE SCALE GENOMIC DNA]</scope>
    <source>
        <strain evidence="5 6">NL8W</strain>
    </source>
</reference>
<dbReference type="Pfam" id="PF01807">
    <property type="entry name" value="Zn_ribbon_DnaG"/>
    <property type="match status" value="1"/>
</dbReference>
<evidence type="ECO:0000313" key="6">
    <source>
        <dbReference type="Proteomes" id="UP000646911"/>
    </source>
</evidence>
<dbReference type="InterPro" id="IPR036977">
    <property type="entry name" value="DNA_primase_Znf_CHC2"/>
</dbReference>